<proteinExistence type="inferred from homology"/>
<dbReference type="EMBL" id="JAEPRA010000021">
    <property type="protein sequence ID" value="KAG2172944.1"/>
    <property type="molecule type" value="Genomic_DNA"/>
</dbReference>
<comment type="caution">
    <text evidence="7">The sequence shown here is derived from an EMBL/GenBank/DDBJ whole genome shotgun (WGS) entry which is preliminary data.</text>
</comment>
<evidence type="ECO:0000256" key="5">
    <source>
        <dbReference type="ARBA" id="ARBA00048204"/>
    </source>
</evidence>
<evidence type="ECO:0000256" key="3">
    <source>
        <dbReference type="ARBA" id="ARBA00035306"/>
    </source>
</evidence>
<protein>
    <recommendedName>
        <fullName evidence="3 6">Queuosine 5'-phosphate N-glycosylase/hydrolase</fullName>
        <ecNumber evidence="6">3.2.2.-</ecNumber>
    </recommendedName>
    <alternativeName>
        <fullName evidence="4 6">Queuosine-nucleotide N-glycosylase/hydrolase</fullName>
    </alternativeName>
</protein>
<comment type="catalytic activity">
    <reaction evidence="5 6">
        <text>queuosine 5'-phosphate + H2O = queuine + D-ribose 5-phosphate</text>
        <dbReference type="Rhea" id="RHEA:75387"/>
        <dbReference type="ChEBI" id="CHEBI:15377"/>
        <dbReference type="ChEBI" id="CHEBI:17433"/>
        <dbReference type="ChEBI" id="CHEBI:78346"/>
        <dbReference type="ChEBI" id="CHEBI:194371"/>
    </reaction>
    <physiologicalReaction direction="left-to-right" evidence="5 6">
        <dbReference type="Rhea" id="RHEA:75388"/>
    </physiologicalReaction>
</comment>
<dbReference type="PANTHER" id="PTHR21314:SF0">
    <property type="entry name" value="QUEUOSINE 5'-PHOSPHATE N-GLYCOSYLASE_HYDROLASE"/>
    <property type="match status" value="1"/>
</dbReference>
<organism evidence="7 8">
    <name type="scientific">Umbelopsis vinacea</name>
    <dbReference type="NCBI Taxonomy" id="44442"/>
    <lineage>
        <taxon>Eukaryota</taxon>
        <taxon>Fungi</taxon>
        <taxon>Fungi incertae sedis</taxon>
        <taxon>Mucoromycota</taxon>
        <taxon>Mucoromycotina</taxon>
        <taxon>Umbelopsidomycetes</taxon>
        <taxon>Umbelopsidales</taxon>
        <taxon>Umbelopsidaceae</taxon>
        <taxon>Umbelopsis</taxon>
    </lineage>
</organism>
<name>A0A8H7UAW9_9FUNG</name>
<dbReference type="GO" id="GO:0016787">
    <property type="term" value="F:hydrolase activity"/>
    <property type="evidence" value="ECO:0007669"/>
    <property type="project" value="UniProtKB-KW"/>
</dbReference>
<sequence length="348" mass="40589">MHKQDLGQVLTSADFIHENSQHVFIPPAGIESAAQVVFENMKTREYSTKTWKMHPLNPKVANESAIDWIFLVDLLNFSFWSERDPDDKSVPNPARYAVEYQGVKYTGYWALCACINRACQEGYPILKPQWWAKDASDDVLLHIFRSDTEEEMPMVKERIRVMREDGGALLKYYDGTFTNCIKEANGSAMKLLHIITQHFKSFNDEHTFHLRKVQIFKRAQILIADIWACFDGEGLGQFEDIDQITMFADYRVPQALYHLGCLEYSKDLIQKLRDHQNFPSGCSEEVEIRGNSIWAVELLRQRIQRMIDEQHSDMKVNAILLDFYIWDYAKEIQGTVDIPTHRTRSVYY</sequence>
<dbReference type="Pfam" id="PF10343">
    <property type="entry name" value="Q_salvage"/>
    <property type="match status" value="1"/>
</dbReference>
<comment type="function">
    <text evidence="6">Catalyzes the hydrolysis of queuosine 5'-phosphate, releasing the nucleobase queuine (q). Is required for salvage of queuine from exogenous queuosine (Q) that is imported and then converted to queuosine 5'-phosphate intracellularly.</text>
</comment>
<comment type="similarity">
    <text evidence="2 6">Belongs to the QNG1 protein family.</text>
</comment>
<keyword evidence="8" id="KW-1185">Reference proteome</keyword>
<keyword evidence="1 6" id="KW-0378">Hydrolase</keyword>
<dbReference type="AlphaFoldDB" id="A0A8H7UAW9"/>
<evidence type="ECO:0000256" key="2">
    <source>
        <dbReference type="ARBA" id="ARBA00035119"/>
    </source>
</evidence>
<reference evidence="7" key="1">
    <citation type="submission" date="2020-12" db="EMBL/GenBank/DDBJ databases">
        <title>Metabolic potential, ecology and presence of endohyphal bacteria is reflected in genomic diversity of Mucoromycotina.</title>
        <authorList>
            <person name="Muszewska A."/>
            <person name="Okrasinska A."/>
            <person name="Steczkiewicz K."/>
            <person name="Drgas O."/>
            <person name="Orlowska M."/>
            <person name="Perlinska-Lenart U."/>
            <person name="Aleksandrzak-Piekarczyk T."/>
            <person name="Szatraj K."/>
            <person name="Zielenkiewicz U."/>
            <person name="Pilsyk S."/>
            <person name="Malc E."/>
            <person name="Mieczkowski P."/>
            <person name="Kruszewska J.S."/>
            <person name="Biernat P."/>
            <person name="Pawlowska J."/>
        </authorList>
    </citation>
    <scope>NUCLEOTIDE SEQUENCE</scope>
    <source>
        <strain evidence="7">WA0000051536</strain>
    </source>
</reference>
<dbReference type="PANTHER" id="PTHR21314">
    <property type="entry name" value="QUEUOSINE 5'-PHOSPHATE N-GLYCOSYLASE_HYDROLASE-RELATED"/>
    <property type="match status" value="1"/>
</dbReference>
<dbReference type="EC" id="3.2.2.-" evidence="6"/>
<evidence type="ECO:0000256" key="6">
    <source>
        <dbReference type="RuleBase" id="RU365002"/>
    </source>
</evidence>
<dbReference type="InterPro" id="IPR019438">
    <property type="entry name" value="Q_salvage"/>
</dbReference>
<gene>
    <name evidence="7" type="ORF">INT44_004685</name>
</gene>
<dbReference type="OrthoDB" id="416777at2759"/>
<dbReference type="Proteomes" id="UP000612746">
    <property type="component" value="Unassembled WGS sequence"/>
</dbReference>
<dbReference type="GO" id="GO:0006400">
    <property type="term" value="P:tRNA modification"/>
    <property type="evidence" value="ECO:0007669"/>
    <property type="project" value="TreeGrafter"/>
</dbReference>
<evidence type="ECO:0000313" key="7">
    <source>
        <dbReference type="EMBL" id="KAG2172944.1"/>
    </source>
</evidence>
<evidence type="ECO:0000256" key="4">
    <source>
        <dbReference type="ARBA" id="ARBA00035393"/>
    </source>
</evidence>
<accession>A0A8H7UAW9</accession>
<evidence type="ECO:0000313" key="8">
    <source>
        <dbReference type="Proteomes" id="UP000612746"/>
    </source>
</evidence>
<evidence type="ECO:0000256" key="1">
    <source>
        <dbReference type="ARBA" id="ARBA00022801"/>
    </source>
</evidence>